<dbReference type="InterPro" id="IPR013154">
    <property type="entry name" value="ADH-like_N"/>
</dbReference>
<dbReference type="SUPFAM" id="SSF51735">
    <property type="entry name" value="NAD(P)-binding Rossmann-fold domains"/>
    <property type="match status" value="1"/>
</dbReference>
<dbReference type="GO" id="GO:0016491">
    <property type="term" value="F:oxidoreductase activity"/>
    <property type="evidence" value="ECO:0007669"/>
    <property type="project" value="InterPro"/>
</dbReference>
<dbReference type="InterPro" id="IPR011032">
    <property type="entry name" value="GroES-like_sf"/>
</dbReference>
<dbReference type="Pfam" id="PF13602">
    <property type="entry name" value="ADH_zinc_N_2"/>
    <property type="match status" value="1"/>
</dbReference>
<dbReference type="AlphaFoldDB" id="A0A9W8KX08"/>
<gene>
    <name evidence="2" type="ORF">GGI25_002857</name>
</gene>
<dbReference type="Gene3D" id="3.40.50.720">
    <property type="entry name" value="NAD(P)-binding Rossmann-like Domain"/>
    <property type="match status" value="1"/>
</dbReference>
<dbReference type="PANTHER" id="PTHR11695:SF294">
    <property type="entry name" value="RETICULON-4-INTERACTING PROTEIN 1, MITOCHONDRIAL"/>
    <property type="match status" value="1"/>
</dbReference>
<feature type="domain" description="Enoyl reductase (ER)" evidence="1">
    <location>
        <begin position="14"/>
        <end position="348"/>
    </location>
</feature>
<sequence length="352" mass="38813">MSTYKAAAIRKFTSHVDDYQIIDVERKSPEKTQVEVQVYAASVNPVDYKRARGMLSLIVPDTFPLRLGYDVAGIVTNVGCNVTKFKAGDRVYGCVNHDEIGTIAEYVVSDEIYLAVLPNNIEFTVGASVPLAGLTAKQAMDIGGAEGKETIFVSGGMGGVGMFGVALARHYFKARSVITTVSTSKIEYAKKMGATQVVDYTKEDYTEVLENAADVTFDTVGDKELYKIAKPNTIVVSVALAPDGNLLHKLRASSMPFTWIEWSKLVIARTATNVFKWISTRQFRAKGVKYAYLFTERNGQELEKTFNPLLESKIVEPVIAEVYEFTNEGVRSAFKKAMDGHVAGKLIIRVRD</sequence>
<protein>
    <recommendedName>
        <fullName evidence="1">Enoyl reductase (ER) domain-containing protein</fullName>
    </recommendedName>
</protein>
<name>A0A9W8KX08_9FUNG</name>
<dbReference type="GO" id="GO:0005739">
    <property type="term" value="C:mitochondrion"/>
    <property type="evidence" value="ECO:0007669"/>
    <property type="project" value="TreeGrafter"/>
</dbReference>
<dbReference type="PANTHER" id="PTHR11695">
    <property type="entry name" value="ALCOHOL DEHYDROGENASE RELATED"/>
    <property type="match status" value="1"/>
</dbReference>
<dbReference type="EMBL" id="JANBTW010000028">
    <property type="protein sequence ID" value="KAJ2677759.1"/>
    <property type="molecule type" value="Genomic_DNA"/>
</dbReference>
<reference evidence="2" key="1">
    <citation type="submission" date="2022-07" db="EMBL/GenBank/DDBJ databases">
        <title>Phylogenomic reconstructions and comparative analyses of Kickxellomycotina fungi.</title>
        <authorList>
            <person name="Reynolds N.K."/>
            <person name="Stajich J.E."/>
            <person name="Barry K."/>
            <person name="Grigoriev I.V."/>
            <person name="Crous P."/>
            <person name="Smith M.E."/>
        </authorList>
    </citation>
    <scope>NUCLEOTIDE SEQUENCE</scope>
    <source>
        <strain evidence="2">NRRL 3115</strain>
    </source>
</reference>
<dbReference type="SMART" id="SM00829">
    <property type="entry name" value="PKS_ER"/>
    <property type="match status" value="1"/>
</dbReference>
<accession>A0A9W8KX08</accession>
<dbReference type="Gene3D" id="3.90.180.10">
    <property type="entry name" value="Medium-chain alcohol dehydrogenases, catalytic domain"/>
    <property type="match status" value="1"/>
</dbReference>
<evidence type="ECO:0000313" key="2">
    <source>
        <dbReference type="EMBL" id="KAJ2677759.1"/>
    </source>
</evidence>
<dbReference type="CDD" id="cd05289">
    <property type="entry name" value="MDR_like_2"/>
    <property type="match status" value="1"/>
</dbReference>
<proteinExistence type="predicted"/>
<evidence type="ECO:0000259" key="1">
    <source>
        <dbReference type="SMART" id="SM00829"/>
    </source>
</evidence>
<dbReference type="InterPro" id="IPR020843">
    <property type="entry name" value="ER"/>
</dbReference>
<dbReference type="SUPFAM" id="SSF50129">
    <property type="entry name" value="GroES-like"/>
    <property type="match status" value="1"/>
</dbReference>
<dbReference type="Pfam" id="PF08240">
    <property type="entry name" value="ADH_N"/>
    <property type="match status" value="1"/>
</dbReference>
<dbReference type="InterPro" id="IPR036291">
    <property type="entry name" value="NAD(P)-bd_dom_sf"/>
</dbReference>
<organism evidence="2 3">
    <name type="scientific">Coemansia spiralis</name>
    <dbReference type="NCBI Taxonomy" id="417178"/>
    <lineage>
        <taxon>Eukaryota</taxon>
        <taxon>Fungi</taxon>
        <taxon>Fungi incertae sedis</taxon>
        <taxon>Zoopagomycota</taxon>
        <taxon>Kickxellomycotina</taxon>
        <taxon>Kickxellomycetes</taxon>
        <taxon>Kickxellales</taxon>
        <taxon>Kickxellaceae</taxon>
        <taxon>Coemansia</taxon>
    </lineage>
</organism>
<dbReference type="InterPro" id="IPR050700">
    <property type="entry name" value="YIM1/Zinc_Alcohol_DH_Fams"/>
</dbReference>
<evidence type="ECO:0000313" key="3">
    <source>
        <dbReference type="Proteomes" id="UP001151518"/>
    </source>
</evidence>
<dbReference type="OrthoDB" id="201656at2759"/>
<comment type="caution">
    <text evidence="2">The sequence shown here is derived from an EMBL/GenBank/DDBJ whole genome shotgun (WGS) entry which is preliminary data.</text>
</comment>
<dbReference type="Proteomes" id="UP001151518">
    <property type="component" value="Unassembled WGS sequence"/>
</dbReference>